<dbReference type="Proteomes" id="UP000019229">
    <property type="component" value="Chromosome"/>
</dbReference>
<evidence type="ECO:0000256" key="2">
    <source>
        <dbReference type="ARBA" id="ARBA00022448"/>
    </source>
</evidence>
<dbReference type="eggNOG" id="COG0168">
    <property type="taxonomic scope" value="Bacteria"/>
</dbReference>
<keyword evidence="6" id="KW-0406">Ion transport</keyword>
<dbReference type="OrthoDB" id="9810952at2"/>
<gene>
    <name evidence="9" type="primary">ktrB</name>
    <name evidence="9" type="ORF">MYB_00085</name>
</gene>
<evidence type="ECO:0000256" key="8">
    <source>
        <dbReference type="SAM" id="Phobius"/>
    </source>
</evidence>
<dbReference type="InterPro" id="IPR003445">
    <property type="entry name" value="Cat_transpt"/>
</dbReference>
<feature type="transmembrane region" description="Helical" evidence="8">
    <location>
        <begin position="142"/>
        <end position="162"/>
    </location>
</feature>
<organism evidence="9 10">
    <name type="scientific">Mesomycoplasma bovoculi M165/69</name>
    <dbReference type="NCBI Taxonomy" id="743966"/>
    <lineage>
        <taxon>Bacteria</taxon>
        <taxon>Bacillati</taxon>
        <taxon>Mycoplasmatota</taxon>
        <taxon>Mycoplasmoidales</taxon>
        <taxon>Metamycoplasmataceae</taxon>
        <taxon>Mesomycoplasma</taxon>
    </lineage>
</organism>
<feature type="transmembrane region" description="Helical" evidence="8">
    <location>
        <begin position="215"/>
        <end position="238"/>
    </location>
</feature>
<evidence type="ECO:0000256" key="5">
    <source>
        <dbReference type="ARBA" id="ARBA00022989"/>
    </source>
</evidence>
<dbReference type="GO" id="GO:0030001">
    <property type="term" value="P:metal ion transport"/>
    <property type="evidence" value="ECO:0007669"/>
    <property type="project" value="UniProtKB-ARBA"/>
</dbReference>
<evidence type="ECO:0000256" key="6">
    <source>
        <dbReference type="ARBA" id="ARBA00023065"/>
    </source>
</evidence>
<dbReference type="PANTHER" id="PTHR32024">
    <property type="entry name" value="TRK SYSTEM POTASSIUM UPTAKE PROTEIN TRKG-RELATED"/>
    <property type="match status" value="1"/>
</dbReference>
<dbReference type="RefSeq" id="WP_022934829.1">
    <property type="nucleotide sequence ID" value="NZ_CP007154.1"/>
</dbReference>
<dbReference type="GO" id="GO:0008324">
    <property type="term" value="F:monoatomic cation transmembrane transporter activity"/>
    <property type="evidence" value="ECO:0007669"/>
    <property type="project" value="InterPro"/>
</dbReference>
<name>W5USG1_9BACT</name>
<keyword evidence="7 8" id="KW-0472">Membrane</keyword>
<protein>
    <submittedName>
        <fullName evidence="9">Potassium uptake protein KtrB</fullName>
    </submittedName>
</protein>
<accession>W5USG1</accession>
<dbReference type="HOGENOM" id="CLU_026429_0_1_14"/>
<dbReference type="PANTHER" id="PTHR32024:SF1">
    <property type="entry name" value="KTR SYSTEM POTASSIUM UPTAKE PROTEIN B"/>
    <property type="match status" value="1"/>
</dbReference>
<feature type="transmembrane region" description="Helical" evidence="8">
    <location>
        <begin position="454"/>
        <end position="476"/>
    </location>
</feature>
<keyword evidence="2" id="KW-0813">Transport</keyword>
<dbReference type="EMBL" id="CP007154">
    <property type="protein sequence ID" value="AHH45031.1"/>
    <property type="molecule type" value="Genomic_DNA"/>
</dbReference>
<feature type="transmembrane region" description="Helical" evidence="8">
    <location>
        <begin position="383"/>
        <end position="408"/>
    </location>
</feature>
<keyword evidence="3" id="KW-1003">Cell membrane</keyword>
<evidence type="ECO:0000256" key="7">
    <source>
        <dbReference type="ARBA" id="ARBA00023136"/>
    </source>
</evidence>
<keyword evidence="4 8" id="KW-0812">Transmembrane</keyword>
<feature type="transmembrane region" description="Helical" evidence="8">
    <location>
        <begin position="21"/>
        <end position="44"/>
    </location>
</feature>
<reference evidence="9 10" key="1">
    <citation type="journal article" date="2014" name="Genome Announc.">
        <title>Complete Genome Sequence of Mycoplasma bovoculi Strain M165/69T (ATCC 29104).</title>
        <authorList>
            <person name="Calcutt M.J."/>
            <person name="Foecking M.F."/>
        </authorList>
    </citation>
    <scope>NUCLEOTIDE SEQUENCE [LARGE SCALE GENOMIC DNA]</scope>
    <source>
        <strain evidence="9">M165/69</strain>
    </source>
</reference>
<evidence type="ECO:0000313" key="10">
    <source>
        <dbReference type="Proteomes" id="UP000019229"/>
    </source>
</evidence>
<dbReference type="Pfam" id="PF02386">
    <property type="entry name" value="TrkH"/>
    <property type="match status" value="1"/>
</dbReference>
<feature type="transmembrane region" description="Helical" evidence="8">
    <location>
        <begin position="428"/>
        <end position="447"/>
    </location>
</feature>
<comment type="subcellular location">
    <subcellularLocation>
        <location evidence="1">Cell membrane</location>
        <topology evidence="1">Multi-pass membrane protein</topology>
    </subcellularLocation>
</comment>
<sequence>MKKAIYFWKKTGFLFSKIKTIQIIFLVYISIILIGAGILSTPIAQENKNNPVDFFTSLFTSVSAFSDTGLSLVNVSQSFNIFGQALIAILILVGGTGFFAIKFYFFNLLFRKKLGLKSREILKIERSSNNIGELKNVIKTTVTFFLITILIFSLILTLHFYFYNPGENKLEPGNNPYKNVNLAFRYGFFHTISALNNAGFDIVGSSSFSPYYGDIFLQTTFIFLIIFGGIGFPVIYDFSQYFKQKLFFKNKTKMQLSLFSKICIIANFSITAFSFVLFLLFEETRNTIYWNTTSGNWFTKSYTLLFHSFSTRSTGFAFFDVNHLSQPSLFLTSILMFIGSSPSSTGGGVRVTTIWILFLNIIAKFRNHNQIFCFKRKIGSEKITTATFVIFVSFILCVALILFSSVYLNTINLANKNNPDYVDFQLGHVIFEVTSAFGTSGLSTGLIQHLNRGVQVGFMLIMLIGQLGISSSILMWKGDGVDRTSHSYISEDFVIN</sequence>
<feature type="transmembrane region" description="Helical" evidence="8">
    <location>
        <begin position="81"/>
        <end position="110"/>
    </location>
</feature>
<feature type="transmembrane region" description="Helical" evidence="8">
    <location>
        <begin position="329"/>
        <end position="362"/>
    </location>
</feature>
<keyword evidence="10" id="KW-1185">Reference proteome</keyword>
<proteinExistence type="predicted"/>
<keyword evidence="5 8" id="KW-1133">Transmembrane helix</keyword>
<evidence type="ECO:0000256" key="4">
    <source>
        <dbReference type="ARBA" id="ARBA00022692"/>
    </source>
</evidence>
<evidence type="ECO:0000256" key="1">
    <source>
        <dbReference type="ARBA" id="ARBA00004651"/>
    </source>
</evidence>
<evidence type="ECO:0000313" key="9">
    <source>
        <dbReference type="EMBL" id="AHH45031.1"/>
    </source>
</evidence>
<dbReference type="GO" id="GO:0005886">
    <property type="term" value="C:plasma membrane"/>
    <property type="evidence" value="ECO:0007669"/>
    <property type="project" value="UniProtKB-SubCell"/>
</dbReference>
<dbReference type="KEGG" id="mbc:MYB_00085"/>
<evidence type="ECO:0000256" key="3">
    <source>
        <dbReference type="ARBA" id="ARBA00022475"/>
    </source>
</evidence>
<feature type="transmembrane region" description="Helical" evidence="8">
    <location>
        <begin position="258"/>
        <end position="281"/>
    </location>
</feature>
<dbReference type="AlphaFoldDB" id="W5USG1"/>
<dbReference type="PATRIC" id="fig|743966.3.peg.16"/>